<evidence type="ECO:0000313" key="1">
    <source>
        <dbReference type="EMBL" id="KAK9112543.1"/>
    </source>
</evidence>
<evidence type="ECO:0000313" key="2">
    <source>
        <dbReference type="Proteomes" id="UP001419268"/>
    </source>
</evidence>
<reference evidence="1 2" key="1">
    <citation type="submission" date="2024-01" db="EMBL/GenBank/DDBJ databases">
        <title>Genome assemblies of Stephania.</title>
        <authorList>
            <person name="Yang L."/>
        </authorList>
    </citation>
    <scope>NUCLEOTIDE SEQUENCE [LARGE SCALE GENOMIC DNA]</scope>
    <source>
        <strain evidence="1">JXDWG</strain>
        <tissue evidence="1">Leaf</tissue>
    </source>
</reference>
<organism evidence="1 2">
    <name type="scientific">Stephania cephalantha</name>
    <dbReference type="NCBI Taxonomy" id="152367"/>
    <lineage>
        <taxon>Eukaryota</taxon>
        <taxon>Viridiplantae</taxon>
        <taxon>Streptophyta</taxon>
        <taxon>Embryophyta</taxon>
        <taxon>Tracheophyta</taxon>
        <taxon>Spermatophyta</taxon>
        <taxon>Magnoliopsida</taxon>
        <taxon>Ranunculales</taxon>
        <taxon>Menispermaceae</taxon>
        <taxon>Menispermoideae</taxon>
        <taxon>Cissampelideae</taxon>
        <taxon>Stephania</taxon>
    </lineage>
</organism>
<name>A0AAP0IC22_9MAGN</name>
<gene>
    <name evidence="1" type="ORF">Scep_020062</name>
</gene>
<keyword evidence="2" id="KW-1185">Reference proteome</keyword>
<comment type="caution">
    <text evidence="1">The sequence shown here is derived from an EMBL/GenBank/DDBJ whole genome shotgun (WGS) entry which is preliminary data.</text>
</comment>
<dbReference type="AlphaFoldDB" id="A0AAP0IC22"/>
<protein>
    <submittedName>
        <fullName evidence="1">Uncharacterized protein</fullName>
    </submittedName>
</protein>
<dbReference type="Proteomes" id="UP001419268">
    <property type="component" value="Unassembled WGS sequence"/>
</dbReference>
<sequence>MQWIEGIRPAILHEEEESIDLCATYYSLLEGWQVDMNQCRSLIGICYETM</sequence>
<accession>A0AAP0IC22</accession>
<dbReference type="EMBL" id="JBBNAG010000008">
    <property type="protein sequence ID" value="KAK9112543.1"/>
    <property type="molecule type" value="Genomic_DNA"/>
</dbReference>
<proteinExistence type="predicted"/>